<name>A0ABT0PJ00_9GAMM</name>
<dbReference type="InterPro" id="IPR015424">
    <property type="entry name" value="PyrdxlP-dep_Trfase"/>
</dbReference>
<gene>
    <name evidence="9" type="ORF">M3P05_15725</name>
</gene>
<dbReference type="PANTHER" id="PTHR43586:SF8">
    <property type="entry name" value="CYSTEINE DESULFURASE 1, CHLOROPLASTIC"/>
    <property type="match status" value="1"/>
</dbReference>
<dbReference type="Gene3D" id="3.90.1010.10">
    <property type="match status" value="1"/>
</dbReference>
<dbReference type="SUPFAM" id="SSF82649">
    <property type="entry name" value="SufE/NifU"/>
    <property type="match status" value="1"/>
</dbReference>
<dbReference type="EC" id="2.8.1.7" evidence="3"/>
<dbReference type="InterPro" id="IPR015422">
    <property type="entry name" value="PyrdxlP-dep_Trfase_small"/>
</dbReference>
<evidence type="ECO:0000259" key="8">
    <source>
        <dbReference type="Pfam" id="PF02657"/>
    </source>
</evidence>
<sequence length="570" mass="63604">MSSPLRYQFPILQESANGHPLVWLDNAATTQKPRAVINAVSSYYENANANVHRATHALSAKATHQFEEAREKVRQFINAESASEIIWTRGATEALNLLAMSWGTTHLQEGDEILLSTMEHHANIVPWQQVAQQTGAVIKVIPLNDKGELDLGEFKNLLSRQTKILSVTHVSNALGTINPVKDMVAHARKMGAKTIIDGSQAVAHFPVDVRDINCDFYVFSGHKVYGPTGIGVLYGRHELLAEMPPWQTGGEMIERVSFSGTTFNRPPFRFEAGTPNIAGVIGMAAAIDFLMEQNRSSLMQHEQLLRVRLENGLDRIPGLHRIGTSSKKTAVVSFVVDGIHGQDIGTMLDKRGIAVRTGHHCAMPLMEALGLSGTVRASLGCYNSIDDVDQIVSALKEIVEELGRERDYGKEIYTEGWETELPDLYATAPLYNPQYLSSLRDTLLTHKNWQDRYRSIMQLAWDLPKLPDEMRVDDMRLSGCESTVWMYHHYNASEDTLHFAIDSDARIIRGLIVIVMSMLNGRKPAELVNCDVEQLFGELELSNHLSPSRGNGLRAIVQEIRNIAHLYIHT</sequence>
<dbReference type="Proteomes" id="UP001203338">
    <property type="component" value="Unassembled WGS sequence"/>
</dbReference>
<dbReference type="RefSeq" id="WP_249700961.1">
    <property type="nucleotide sequence ID" value="NZ_JAMFLX010000024.1"/>
</dbReference>
<dbReference type="EMBL" id="JAMFLX010000024">
    <property type="protein sequence ID" value="MCL6271370.1"/>
    <property type="molecule type" value="Genomic_DNA"/>
</dbReference>
<feature type="domain" description="Aminotransferase class V" evidence="7">
    <location>
        <begin position="22"/>
        <end position="390"/>
    </location>
</feature>
<evidence type="ECO:0000256" key="4">
    <source>
        <dbReference type="ARBA" id="ARBA00022679"/>
    </source>
</evidence>
<organism evidence="9 10">
    <name type="scientific">Parendozoicomonas callyspongiae</name>
    <dbReference type="NCBI Taxonomy" id="2942213"/>
    <lineage>
        <taxon>Bacteria</taxon>
        <taxon>Pseudomonadati</taxon>
        <taxon>Pseudomonadota</taxon>
        <taxon>Gammaproteobacteria</taxon>
        <taxon>Oceanospirillales</taxon>
        <taxon>Endozoicomonadaceae</taxon>
        <taxon>Parendozoicomonas</taxon>
    </lineage>
</organism>
<dbReference type="Pfam" id="PF02657">
    <property type="entry name" value="SufE"/>
    <property type="match status" value="1"/>
</dbReference>
<comment type="similarity">
    <text evidence="2">Belongs to the class-V pyridoxal-phosphate-dependent aminotransferase family. Csd subfamily.</text>
</comment>
<evidence type="ECO:0000259" key="7">
    <source>
        <dbReference type="Pfam" id="PF00266"/>
    </source>
</evidence>
<accession>A0ABT0PJ00</accession>
<comment type="caution">
    <text evidence="9">The sequence shown here is derived from an EMBL/GenBank/DDBJ whole genome shotgun (WGS) entry which is preliminary data.</text>
</comment>
<evidence type="ECO:0000256" key="3">
    <source>
        <dbReference type="ARBA" id="ARBA00012239"/>
    </source>
</evidence>
<dbReference type="InterPro" id="IPR003808">
    <property type="entry name" value="Fe-S_metab-assoc_dom"/>
</dbReference>
<reference evidence="9 10" key="1">
    <citation type="submission" date="2022-05" db="EMBL/GenBank/DDBJ databases">
        <authorList>
            <person name="Park J.-S."/>
        </authorList>
    </citation>
    <scope>NUCLEOTIDE SEQUENCE [LARGE SCALE GENOMIC DNA]</scope>
    <source>
        <strain evidence="9 10">2012CJ34-2</strain>
    </source>
</reference>
<keyword evidence="10" id="KW-1185">Reference proteome</keyword>
<evidence type="ECO:0000256" key="5">
    <source>
        <dbReference type="ARBA" id="ARBA00022898"/>
    </source>
</evidence>
<evidence type="ECO:0000256" key="6">
    <source>
        <dbReference type="ARBA" id="ARBA00050776"/>
    </source>
</evidence>
<comment type="catalytic activity">
    <reaction evidence="6">
        <text>(sulfur carrier)-H + L-cysteine = (sulfur carrier)-SH + L-alanine</text>
        <dbReference type="Rhea" id="RHEA:43892"/>
        <dbReference type="Rhea" id="RHEA-COMP:14737"/>
        <dbReference type="Rhea" id="RHEA-COMP:14739"/>
        <dbReference type="ChEBI" id="CHEBI:29917"/>
        <dbReference type="ChEBI" id="CHEBI:35235"/>
        <dbReference type="ChEBI" id="CHEBI:57972"/>
        <dbReference type="ChEBI" id="CHEBI:64428"/>
        <dbReference type="EC" id="2.8.1.7"/>
    </reaction>
</comment>
<dbReference type="Gene3D" id="3.90.1150.10">
    <property type="entry name" value="Aspartate Aminotransferase, domain 1"/>
    <property type="match status" value="1"/>
</dbReference>
<dbReference type="InterPro" id="IPR020578">
    <property type="entry name" value="Aminotrans_V_PyrdxlP_BS"/>
</dbReference>
<dbReference type="SUPFAM" id="SSF53383">
    <property type="entry name" value="PLP-dependent transferases"/>
    <property type="match status" value="1"/>
</dbReference>
<protein>
    <recommendedName>
        <fullName evidence="3">cysteine desulfurase</fullName>
        <ecNumber evidence="3">2.8.1.7</ecNumber>
    </recommendedName>
</protein>
<dbReference type="PANTHER" id="PTHR43586">
    <property type="entry name" value="CYSTEINE DESULFURASE"/>
    <property type="match status" value="1"/>
</dbReference>
<dbReference type="InterPro" id="IPR015421">
    <property type="entry name" value="PyrdxlP-dep_Trfase_major"/>
</dbReference>
<dbReference type="InterPro" id="IPR010970">
    <property type="entry name" value="Cys_dSase_SufS"/>
</dbReference>
<evidence type="ECO:0000313" key="9">
    <source>
        <dbReference type="EMBL" id="MCL6271370.1"/>
    </source>
</evidence>
<evidence type="ECO:0000256" key="2">
    <source>
        <dbReference type="ARBA" id="ARBA00010447"/>
    </source>
</evidence>
<dbReference type="Pfam" id="PF00266">
    <property type="entry name" value="Aminotran_5"/>
    <property type="match status" value="1"/>
</dbReference>
<comment type="cofactor">
    <cofactor evidence="1">
        <name>pyridoxal 5'-phosphate</name>
        <dbReference type="ChEBI" id="CHEBI:597326"/>
    </cofactor>
</comment>
<feature type="domain" description="Fe-S metabolism associated" evidence="8">
    <location>
        <begin position="444"/>
        <end position="562"/>
    </location>
</feature>
<dbReference type="CDD" id="cd06453">
    <property type="entry name" value="SufS_like"/>
    <property type="match status" value="1"/>
</dbReference>
<dbReference type="NCBIfam" id="TIGR01979">
    <property type="entry name" value="sufS"/>
    <property type="match status" value="1"/>
</dbReference>
<dbReference type="PROSITE" id="PS00595">
    <property type="entry name" value="AA_TRANSFER_CLASS_5"/>
    <property type="match status" value="1"/>
</dbReference>
<evidence type="ECO:0000313" key="10">
    <source>
        <dbReference type="Proteomes" id="UP001203338"/>
    </source>
</evidence>
<dbReference type="InterPro" id="IPR000192">
    <property type="entry name" value="Aminotrans_V_dom"/>
</dbReference>
<dbReference type="Gene3D" id="3.40.640.10">
    <property type="entry name" value="Type I PLP-dependent aspartate aminotransferase-like (Major domain)"/>
    <property type="match status" value="1"/>
</dbReference>
<keyword evidence="4 9" id="KW-0808">Transferase</keyword>
<proteinExistence type="inferred from homology"/>
<keyword evidence="5" id="KW-0663">Pyridoxal phosphate</keyword>
<dbReference type="GO" id="GO:0031071">
    <property type="term" value="F:cysteine desulfurase activity"/>
    <property type="evidence" value="ECO:0007669"/>
    <property type="project" value="UniProtKB-EC"/>
</dbReference>
<evidence type="ECO:0000256" key="1">
    <source>
        <dbReference type="ARBA" id="ARBA00001933"/>
    </source>
</evidence>